<dbReference type="GO" id="GO:0016740">
    <property type="term" value="F:transferase activity"/>
    <property type="evidence" value="ECO:0007669"/>
    <property type="project" value="UniProtKB-KW"/>
</dbReference>
<dbReference type="InterPro" id="IPR036249">
    <property type="entry name" value="Thioredoxin-like_sf"/>
</dbReference>
<proteinExistence type="inferred from homology"/>
<dbReference type="CDD" id="cd03048">
    <property type="entry name" value="GST_N_Ure2p_like"/>
    <property type="match status" value="1"/>
</dbReference>
<dbReference type="SUPFAM" id="SSF47616">
    <property type="entry name" value="GST C-terminal domain-like"/>
    <property type="match status" value="1"/>
</dbReference>
<dbReference type="Gene3D" id="3.40.30.10">
    <property type="entry name" value="Glutaredoxin"/>
    <property type="match status" value="1"/>
</dbReference>
<evidence type="ECO:0000313" key="4">
    <source>
        <dbReference type="EMBL" id="SBT04654.1"/>
    </source>
</evidence>
<dbReference type="SFLD" id="SFLDG01151">
    <property type="entry name" value="Main.2:_Nu-like"/>
    <property type="match status" value="1"/>
</dbReference>
<dbReference type="InterPro" id="IPR004046">
    <property type="entry name" value="GST_C"/>
</dbReference>
<dbReference type="InterPro" id="IPR004045">
    <property type="entry name" value="Glutathione_S-Trfase_N"/>
</dbReference>
<dbReference type="Proteomes" id="UP000199600">
    <property type="component" value="Unassembled WGS sequence"/>
</dbReference>
<dbReference type="InterPro" id="IPR040079">
    <property type="entry name" value="Glutathione_S-Trfase"/>
</dbReference>
<dbReference type="SUPFAM" id="SSF52833">
    <property type="entry name" value="Thioredoxin-like"/>
    <property type="match status" value="1"/>
</dbReference>
<accession>A0A1A8XHJ4</accession>
<feature type="domain" description="GST N-terminal" evidence="2">
    <location>
        <begin position="1"/>
        <end position="87"/>
    </location>
</feature>
<protein>
    <submittedName>
        <fullName evidence="4">Putative S-transferase</fullName>
    </submittedName>
</protein>
<evidence type="ECO:0000259" key="3">
    <source>
        <dbReference type="PROSITE" id="PS50405"/>
    </source>
</evidence>
<evidence type="ECO:0000259" key="2">
    <source>
        <dbReference type="PROSITE" id="PS50404"/>
    </source>
</evidence>
<reference evidence="4 5" key="1">
    <citation type="submission" date="2016-06" db="EMBL/GenBank/DDBJ databases">
        <authorList>
            <person name="Kjaerup R.B."/>
            <person name="Dalgaard T.S."/>
            <person name="Juul-Madsen H.R."/>
        </authorList>
    </citation>
    <scope>NUCLEOTIDE SEQUENCE [LARGE SCALE GENOMIC DNA]</scope>
    <source>
        <strain evidence="4">2</strain>
    </source>
</reference>
<evidence type="ECO:0000256" key="1">
    <source>
        <dbReference type="RuleBase" id="RU003494"/>
    </source>
</evidence>
<dbReference type="PANTHER" id="PTHR44051">
    <property type="entry name" value="GLUTATHIONE S-TRANSFERASE-RELATED"/>
    <property type="match status" value="1"/>
</dbReference>
<dbReference type="InterPro" id="IPR010987">
    <property type="entry name" value="Glutathione-S-Trfase_C-like"/>
</dbReference>
<comment type="similarity">
    <text evidence="1">Belongs to the GST superfamily.</text>
</comment>
<dbReference type="Pfam" id="PF00043">
    <property type="entry name" value="GST_C"/>
    <property type="match status" value="1"/>
</dbReference>
<dbReference type="PROSITE" id="PS50405">
    <property type="entry name" value="GST_CTER"/>
    <property type="match status" value="1"/>
</dbReference>
<feature type="domain" description="GST C-terminal" evidence="3">
    <location>
        <begin position="90"/>
        <end position="213"/>
    </location>
</feature>
<dbReference type="Gene3D" id="1.20.1050.10">
    <property type="match status" value="1"/>
</dbReference>
<name>A0A1A8XHJ4_9RHOO</name>
<dbReference type="AlphaFoldDB" id="A0A1A8XHJ4"/>
<keyword evidence="4" id="KW-0808">Transferase</keyword>
<evidence type="ECO:0000313" key="5">
    <source>
        <dbReference type="Proteomes" id="UP000199600"/>
    </source>
</evidence>
<dbReference type="CDD" id="cd10291">
    <property type="entry name" value="GST_C_YfcG_like"/>
    <property type="match status" value="1"/>
</dbReference>
<dbReference type="PROSITE" id="PS50404">
    <property type="entry name" value="GST_NTER"/>
    <property type="match status" value="1"/>
</dbReference>
<dbReference type="EMBL" id="FLQY01000039">
    <property type="protein sequence ID" value="SBT04654.1"/>
    <property type="molecule type" value="Genomic_DNA"/>
</dbReference>
<dbReference type="SFLD" id="SFLDG00358">
    <property type="entry name" value="Main_(cytGST)"/>
    <property type="match status" value="1"/>
</dbReference>
<dbReference type="InterPro" id="IPR036282">
    <property type="entry name" value="Glutathione-S-Trfase_C_sf"/>
</dbReference>
<sequence length="240" mass="27136">MIDFYYWTTPNGHKVTLFLEEAGLPYRIVPVNIGKGEQFAPEFLRISPNNRIPAIVDHAPSDGGGALPVFESGAILLYLADKTKRFIPQDLRGRKVVLQWLFWQMGGLGPMAGQNHHFCQYAPEQIPYAIDRYVKETSRLYAVLNKQLADGRDFIAGEYSIADMACYPWIVPHQRQRQQLADFEHLSRWFDRVRQRPATESAYARAATINTAPVVDDAAKRVLFGQDAATVARGNLQTGR</sequence>
<gene>
    <name evidence="4" type="primary">yfcG</name>
    <name evidence="4" type="ORF">PROAA_1330008</name>
</gene>
<dbReference type="FunFam" id="3.40.30.10:FF:000046">
    <property type="entry name" value="GSH-dependent disulfide bond oxidoreductase"/>
    <property type="match status" value="1"/>
</dbReference>
<keyword evidence="5" id="KW-1185">Reference proteome</keyword>
<dbReference type="RefSeq" id="WP_186409886.1">
    <property type="nucleotide sequence ID" value="NZ_FLQY01000039.1"/>
</dbReference>
<dbReference type="Pfam" id="PF02798">
    <property type="entry name" value="GST_N"/>
    <property type="match status" value="1"/>
</dbReference>
<dbReference type="SFLD" id="SFLDS00019">
    <property type="entry name" value="Glutathione_Transferase_(cytos"/>
    <property type="match status" value="1"/>
</dbReference>
<organism evidence="4 5">
    <name type="scientific">Candidatus Propionivibrio aalborgensis</name>
    <dbReference type="NCBI Taxonomy" id="1860101"/>
    <lineage>
        <taxon>Bacteria</taxon>
        <taxon>Pseudomonadati</taxon>
        <taxon>Pseudomonadota</taxon>
        <taxon>Betaproteobacteria</taxon>
        <taxon>Rhodocyclales</taxon>
        <taxon>Rhodocyclaceae</taxon>
        <taxon>Propionivibrio</taxon>
    </lineage>
</organism>
<dbReference type="PANTHER" id="PTHR44051:SF19">
    <property type="entry name" value="DISULFIDE-BOND OXIDOREDUCTASE YFCG"/>
    <property type="match status" value="1"/>
</dbReference>